<dbReference type="SUPFAM" id="SSF51206">
    <property type="entry name" value="cAMP-binding domain-like"/>
    <property type="match status" value="1"/>
</dbReference>
<dbReference type="Gene3D" id="2.60.120.10">
    <property type="entry name" value="Jelly Rolls"/>
    <property type="match status" value="1"/>
</dbReference>
<dbReference type="Pfam" id="PF00027">
    <property type="entry name" value="cNMP_binding"/>
    <property type="match status" value="1"/>
</dbReference>
<dbReference type="InterPro" id="IPR050397">
    <property type="entry name" value="Env_Response_Regulators"/>
</dbReference>
<evidence type="ECO:0000259" key="5">
    <source>
        <dbReference type="PROSITE" id="PS51063"/>
    </source>
</evidence>
<dbReference type="InterPro" id="IPR036388">
    <property type="entry name" value="WH-like_DNA-bd_sf"/>
</dbReference>
<feature type="domain" description="Cyclic nucleotide-binding" evidence="4">
    <location>
        <begin position="21"/>
        <end position="141"/>
    </location>
</feature>
<comment type="caution">
    <text evidence="6">The sequence shown here is derived from an EMBL/GenBank/DDBJ whole genome shotgun (WGS) entry which is preliminary data.</text>
</comment>
<evidence type="ECO:0000313" key="6">
    <source>
        <dbReference type="EMBL" id="HJA78421.1"/>
    </source>
</evidence>
<accession>A0A9D2KRI5</accession>
<dbReference type="SUPFAM" id="SSF46785">
    <property type="entry name" value="Winged helix' DNA-binding domain"/>
    <property type="match status" value="1"/>
</dbReference>
<evidence type="ECO:0000256" key="3">
    <source>
        <dbReference type="ARBA" id="ARBA00023163"/>
    </source>
</evidence>
<dbReference type="PANTHER" id="PTHR24567">
    <property type="entry name" value="CRP FAMILY TRANSCRIPTIONAL REGULATORY PROTEIN"/>
    <property type="match status" value="1"/>
</dbReference>
<dbReference type="CDD" id="cd00038">
    <property type="entry name" value="CAP_ED"/>
    <property type="match status" value="1"/>
</dbReference>
<keyword evidence="3" id="KW-0804">Transcription</keyword>
<keyword evidence="1" id="KW-0805">Transcription regulation</keyword>
<dbReference type="Proteomes" id="UP000823821">
    <property type="component" value="Unassembled WGS sequence"/>
</dbReference>
<sequence length="232" mass="25806">MPHTATSSESRLRTALHQRDLAAVLNAEDWAELAVRARLQDLAAGEMLYREGERIASLPFLLSGEVKLVKAGPQGREYVLHLPRSGAFCDAAALYYTGGVPTSAIMVTAGRILWLEKSALRRCLSRNPALADYLLAVLAHRQRLFINKIASSQGIISVSRRVAAWLLHRSRMEKSDAIHLSGTRELWARLLGVSRESLSRELNGLARAGVIRLERRRVEILRRDVLEGSAHD</sequence>
<dbReference type="PROSITE" id="PS50042">
    <property type="entry name" value="CNMP_BINDING_3"/>
    <property type="match status" value="1"/>
</dbReference>
<dbReference type="AlphaFoldDB" id="A0A9D2KRI5"/>
<dbReference type="PROSITE" id="PS51063">
    <property type="entry name" value="HTH_CRP_2"/>
    <property type="match status" value="1"/>
</dbReference>
<proteinExistence type="predicted"/>
<dbReference type="GO" id="GO:0003677">
    <property type="term" value="F:DNA binding"/>
    <property type="evidence" value="ECO:0007669"/>
    <property type="project" value="UniProtKB-KW"/>
</dbReference>
<reference evidence="6" key="1">
    <citation type="journal article" date="2021" name="PeerJ">
        <title>Extensive microbial diversity within the chicken gut microbiome revealed by metagenomics and culture.</title>
        <authorList>
            <person name="Gilroy R."/>
            <person name="Ravi A."/>
            <person name="Getino M."/>
            <person name="Pursley I."/>
            <person name="Horton D.L."/>
            <person name="Alikhan N.F."/>
            <person name="Baker D."/>
            <person name="Gharbi K."/>
            <person name="Hall N."/>
            <person name="Watson M."/>
            <person name="Adriaenssens E.M."/>
            <person name="Foster-Nyarko E."/>
            <person name="Jarju S."/>
            <person name="Secka A."/>
            <person name="Antonio M."/>
            <person name="Oren A."/>
            <person name="Chaudhuri R.R."/>
            <person name="La Ragione R."/>
            <person name="Hildebrand F."/>
            <person name="Pallen M.J."/>
        </authorList>
    </citation>
    <scope>NUCLEOTIDE SEQUENCE</scope>
    <source>
        <strain evidence="6">5032</strain>
    </source>
</reference>
<evidence type="ECO:0000313" key="7">
    <source>
        <dbReference type="Proteomes" id="UP000823821"/>
    </source>
</evidence>
<gene>
    <name evidence="6" type="ORF">H9784_02450</name>
</gene>
<reference evidence="6" key="2">
    <citation type="submission" date="2021-04" db="EMBL/GenBank/DDBJ databases">
        <authorList>
            <person name="Gilroy R."/>
        </authorList>
    </citation>
    <scope>NUCLEOTIDE SEQUENCE</scope>
    <source>
        <strain evidence="6">5032</strain>
    </source>
</reference>
<dbReference type="SMART" id="SM00100">
    <property type="entry name" value="cNMP"/>
    <property type="match status" value="1"/>
</dbReference>
<keyword evidence="2" id="KW-0238">DNA-binding</keyword>
<dbReference type="PANTHER" id="PTHR24567:SF74">
    <property type="entry name" value="HTH-TYPE TRANSCRIPTIONAL REGULATOR ARCR"/>
    <property type="match status" value="1"/>
</dbReference>
<dbReference type="EMBL" id="DWZD01000017">
    <property type="protein sequence ID" value="HJA78421.1"/>
    <property type="molecule type" value="Genomic_DNA"/>
</dbReference>
<dbReference type="InterPro" id="IPR000595">
    <property type="entry name" value="cNMP-bd_dom"/>
</dbReference>
<dbReference type="Pfam" id="PF13545">
    <property type="entry name" value="HTH_Crp_2"/>
    <property type="match status" value="1"/>
</dbReference>
<dbReference type="InterPro" id="IPR036390">
    <property type="entry name" value="WH_DNA-bd_sf"/>
</dbReference>
<dbReference type="InterPro" id="IPR018490">
    <property type="entry name" value="cNMP-bd_dom_sf"/>
</dbReference>
<feature type="domain" description="HTH crp-type" evidence="5">
    <location>
        <begin position="156"/>
        <end position="224"/>
    </location>
</feature>
<organism evidence="6 7">
    <name type="scientific">Candidatus Desulfovibrio intestinavium</name>
    <dbReference type="NCBI Taxonomy" id="2838534"/>
    <lineage>
        <taxon>Bacteria</taxon>
        <taxon>Pseudomonadati</taxon>
        <taxon>Thermodesulfobacteriota</taxon>
        <taxon>Desulfovibrionia</taxon>
        <taxon>Desulfovibrionales</taxon>
        <taxon>Desulfovibrionaceae</taxon>
        <taxon>Desulfovibrio</taxon>
    </lineage>
</organism>
<dbReference type="GO" id="GO:0003700">
    <property type="term" value="F:DNA-binding transcription factor activity"/>
    <property type="evidence" value="ECO:0007669"/>
    <property type="project" value="TreeGrafter"/>
</dbReference>
<evidence type="ECO:0000259" key="4">
    <source>
        <dbReference type="PROSITE" id="PS50042"/>
    </source>
</evidence>
<dbReference type="InterPro" id="IPR012318">
    <property type="entry name" value="HTH_CRP"/>
</dbReference>
<dbReference type="InterPro" id="IPR014710">
    <property type="entry name" value="RmlC-like_jellyroll"/>
</dbReference>
<dbReference type="Gene3D" id="1.10.10.10">
    <property type="entry name" value="Winged helix-like DNA-binding domain superfamily/Winged helix DNA-binding domain"/>
    <property type="match status" value="1"/>
</dbReference>
<evidence type="ECO:0000256" key="2">
    <source>
        <dbReference type="ARBA" id="ARBA00023125"/>
    </source>
</evidence>
<evidence type="ECO:0000256" key="1">
    <source>
        <dbReference type="ARBA" id="ARBA00023015"/>
    </source>
</evidence>
<dbReference type="GO" id="GO:0005829">
    <property type="term" value="C:cytosol"/>
    <property type="evidence" value="ECO:0007669"/>
    <property type="project" value="TreeGrafter"/>
</dbReference>
<name>A0A9D2KRI5_9BACT</name>
<dbReference type="SMART" id="SM00419">
    <property type="entry name" value="HTH_CRP"/>
    <property type="match status" value="1"/>
</dbReference>
<protein>
    <submittedName>
        <fullName evidence="6">Crp/Fnr family transcriptional regulator</fullName>
    </submittedName>
</protein>